<dbReference type="InterPro" id="IPR057255">
    <property type="entry name" value="2TM_P5A-ATPase"/>
</dbReference>
<dbReference type="NCBIfam" id="TIGR01657">
    <property type="entry name" value="P-ATPase-V"/>
    <property type="match status" value="1"/>
</dbReference>
<dbReference type="InterPro" id="IPR023299">
    <property type="entry name" value="ATPase_P-typ_cyto_dom_N"/>
</dbReference>
<proteinExistence type="inferred from homology"/>
<feature type="transmembrane region" description="Helical" evidence="16">
    <location>
        <begin position="452"/>
        <end position="471"/>
    </location>
</feature>
<keyword evidence="10" id="KW-0460">Magnesium</keyword>
<evidence type="ECO:0000256" key="8">
    <source>
        <dbReference type="ARBA" id="ARBA00022824"/>
    </source>
</evidence>
<dbReference type="GO" id="GO:0016887">
    <property type="term" value="F:ATP hydrolysis activity"/>
    <property type="evidence" value="ECO:0007669"/>
    <property type="project" value="InterPro"/>
</dbReference>
<evidence type="ECO:0000259" key="17">
    <source>
        <dbReference type="Pfam" id="PF00122"/>
    </source>
</evidence>
<evidence type="ECO:0000256" key="6">
    <source>
        <dbReference type="ARBA" id="ARBA00022723"/>
    </source>
</evidence>
<dbReference type="EMBL" id="JAJJHW010001127">
    <property type="protein sequence ID" value="KAH8377390.1"/>
    <property type="molecule type" value="Genomic_DNA"/>
</dbReference>
<evidence type="ECO:0000259" key="18">
    <source>
        <dbReference type="Pfam" id="PF23143"/>
    </source>
</evidence>
<dbReference type="SUPFAM" id="SSF81665">
    <property type="entry name" value="Calcium ATPase, transmembrane domain M"/>
    <property type="match status" value="1"/>
</dbReference>
<feature type="transmembrane region" description="Helical" evidence="16">
    <location>
        <begin position="270"/>
        <end position="289"/>
    </location>
</feature>
<feature type="transmembrane region" description="Helical" evidence="16">
    <location>
        <begin position="1064"/>
        <end position="1087"/>
    </location>
</feature>
<dbReference type="InterPro" id="IPR018303">
    <property type="entry name" value="ATPase_P-typ_P_site"/>
</dbReference>
<comment type="similarity">
    <text evidence="2">Belongs to the cation transport ATPase (P-type) (TC 3.A.3) family. Type V subfamily.</text>
</comment>
<dbReference type="Pfam" id="PF00122">
    <property type="entry name" value="E1-E2_ATPase"/>
    <property type="match status" value="1"/>
</dbReference>
<dbReference type="GO" id="GO:0006874">
    <property type="term" value="P:intracellular calcium ion homeostasis"/>
    <property type="evidence" value="ECO:0007669"/>
    <property type="project" value="TreeGrafter"/>
</dbReference>
<comment type="caution">
    <text evidence="19">The sequence shown here is derived from an EMBL/GenBank/DDBJ whole genome shotgun (WGS) entry which is preliminary data.</text>
</comment>
<gene>
    <name evidence="19" type="ORF">KR093_005220</name>
</gene>
<dbReference type="FunFam" id="2.70.150.10:FF:000015">
    <property type="entry name" value="Cation-transporting ATPase"/>
    <property type="match status" value="1"/>
</dbReference>
<name>A0AAD4K4L1_9MUSC</name>
<evidence type="ECO:0000256" key="1">
    <source>
        <dbReference type="ARBA" id="ARBA00004477"/>
    </source>
</evidence>
<organism evidence="19 20">
    <name type="scientific">Drosophila rubida</name>
    <dbReference type="NCBI Taxonomy" id="30044"/>
    <lineage>
        <taxon>Eukaryota</taxon>
        <taxon>Metazoa</taxon>
        <taxon>Ecdysozoa</taxon>
        <taxon>Arthropoda</taxon>
        <taxon>Hexapoda</taxon>
        <taxon>Insecta</taxon>
        <taxon>Pterygota</taxon>
        <taxon>Neoptera</taxon>
        <taxon>Endopterygota</taxon>
        <taxon>Diptera</taxon>
        <taxon>Brachycera</taxon>
        <taxon>Muscomorpha</taxon>
        <taxon>Ephydroidea</taxon>
        <taxon>Drosophilidae</taxon>
        <taxon>Drosophila</taxon>
    </lineage>
</organism>
<keyword evidence="9" id="KW-0067">ATP-binding</keyword>
<evidence type="ECO:0000256" key="11">
    <source>
        <dbReference type="ARBA" id="ARBA00022967"/>
    </source>
</evidence>
<dbReference type="Gene3D" id="2.70.150.10">
    <property type="entry name" value="Calcium-transporting ATPase, cytoplasmic transduction domain A"/>
    <property type="match status" value="1"/>
</dbReference>
<evidence type="ECO:0000256" key="7">
    <source>
        <dbReference type="ARBA" id="ARBA00022741"/>
    </source>
</evidence>
<dbReference type="FunFam" id="3.40.50.1000:FF:000056">
    <property type="entry name" value="Cation-transporting ATPase"/>
    <property type="match status" value="1"/>
</dbReference>
<feature type="transmembrane region" description="Helical" evidence="16">
    <location>
        <begin position="1174"/>
        <end position="1194"/>
    </location>
</feature>
<evidence type="ECO:0000256" key="14">
    <source>
        <dbReference type="SAM" id="Coils"/>
    </source>
</evidence>
<evidence type="ECO:0000256" key="15">
    <source>
        <dbReference type="SAM" id="MobiDB-lite"/>
    </source>
</evidence>
<dbReference type="InterPro" id="IPR001757">
    <property type="entry name" value="P_typ_ATPase"/>
</dbReference>
<feature type="transmembrane region" description="Helical" evidence="16">
    <location>
        <begin position="1214"/>
        <end position="1236"/>
    </location>
</feature>
<feature type="transmembrane region" description="Helical" evidence="16">
    <location>
        <begin position="245"/>
        <end position="264"/>
    </location>
</feature>
<accession>A0AAD4K4L1</accession>
<dbReference type="GO" id="GO:0005524">
    <property type="term" value="F:ATP binding"/>
    <property type="evidence" value="ECO:0007669"/>
    <property type="project" value="UniProtKB-KW"/>
</dbReference>
<dbReference type="CDD" id="cd07543">
    <property type="entry name" value="P-type_ATPase_cation"/>
    <property type="match status" value="1"/>
</dbReference>
<dbReference type="SFLD" id="SFLDS00003">
    <property type="entry name" value="Haloacid_Dehalogenase"/>
    <property type="match status" value="1"/>
</dbReference>
<dbReference type="GO" id="GO:0046872">
    <property type="term" value="F:metal ion binding"/>
    <property type="evidence" value="ECO:0007669"/>
    <property type="project" value="UniProtKB-KW"/>
</dbReference>
<dbReference type="InterPro" id="IPR008250">
    <property type="entry name" value="ATPase_P-typ_transduc_dom_A_sf"/>
</dbReference>
<evidence type="ECO:0000256" key="2">
    <source>
        <dbReference type="ARBA" id="ARBA00006000"/>
    </source>
</evidence>
<dbReference type="InterPro" id="IPR023214">
    <property type="entry name" value="HAD_sf"/>
</dbReference>
<evidence type="ECO:0000256" key="10">
    <source>
        <dbReference type="ARBA" id="ARBA00022842"/>
    </source>
</evidence>
<dbReference type="InterPro" id="IPR023298">
    <property type="entry name" value="ATPase_P-typ_TM_dom_sf"/>
</dbReference>
<dbReference type="Proteomes" id="UP001200034">
    <property type="component" value="Unassembled WGS sequence"/>
</dbReference>
<keyword evidence="8" id="KW-0256">Endoplasmic reticulum</keyword>
<keyword evidence="7" id="KW-0547">Nucleotide-binding</keyword>
<dbReference type="Pfam" id="PF23143">
    <property type="entry name" value="2TM_P5A-ATPase"/>
    <property type="match status" value="1"/>
</dbReference>
<evidence type="ECO:0000256" key="16">
    <source>
        <dbReference type="SAM" id="Phobius"/>
    </source>
</evidence>
<feature type="domain" description="P5A-ATPase transmembrane helical hairpin" evidence="18">
    <location>
        <begin position="104"/>
        <end position="143"/>
    </location>
</feature>
<evidence type="ECO:0000256" key="5">
    <source>
        <dbReference type="ARBA" id="ARBA00022692"/>
    </source>
</evidence>
<evidence type="ECO:0000313" key="20">
    <source>
        <dbReference type="Proteomes" id="UP001200034"/>
    </source>
</evidence>
<dbReference type="InterPro" id="IPR047820">
    <property type="entry name" value="P5A-type_ATPase"/>
</dbReference>
<evidence type="ECO:0000313" key="19">
    <source>
        <dbReference type="EMBL" id="KAH8377390.1"/>
    </source>
</evidence>
<dbReference type="NCBIfam" id="TIGR01494">
    <property type="entry name" value="ATPase_P-type"/>
    <property type="match status" value="2"/>
</dbReference>
<dbReference type="SUPFAM" id="SSF81653">
    <property type="entry name" value="Calcium ATPase, transduction domain A"/>
    <property type="match status" value="1"/>
</dbReference>
<evidence type="ECO:0000256" key="12">
    <source>
        <dbReference type="ARBA" id="ARBA00022989"/>
    </source>
</evidence>
<keyword evidence="20" id="KW-1185">Reference proteome</keyword>
<dbReference type="SFLD" id="SFLDG00002">
    <property type="entry name" value="C1.7:_P-type_atpase_like"/>
    <property type="match status" value="1"/>
</dbReference>
<keyword evidence="11" id="KW-1278">Translocase</keyword>
<feature type="non-terminal residue" evidence="19">
    <location>
        <position position="1248"/>
    </location>
</feature>
<keyword evidence="14" id="KW-0175">Coiled coil</keyword>
<dbReference type="SUPFAM" id="SSF56784">
    <property type="entry name" value="HAD-like"/>
    <property type="match status" value="1"/>
</dbReference>
<evidence type="ECO:0000256" key="13">
    <source>
        <dbReference type="ARBA" id="ARBA00023136"/>
    </source>
</evidence>
<sequence>ETPMSVATTRGGAAGDNNNKNKSHSKLSSSALDDLVQYVTLHVRKPTLLSGVVLPFVPLYLTAFYLWIYVYKSHDSETPPETIETPGVQIEAASAAASRNEGAAWSDIGFIAVVAIAFLHVLTLLFCYWSVHVLAFLTCSRVKQPAKGVLAKVVPTENNGNSKIVPIRSMRLEDGTQQYYLVFQKTKYVWNDDKKTFRAVEFPVNRWLSHYASSYGLETEEAITTATQTYGNNEMDMVVPEFHELFIERATAPFFVFQVFSVGLWCMDDFWYYSLFTLFMLIAFECTIVKQQLRNMSEIRKMGNKPYFIYALRQKKWRQIGSDELLPGDLVSITRSQNDNIVPCDVVILRGSCIVDESMLTGESVPQMKESLESLNQLDSELDVEGDGKLMVLYGGTKVVQHTAPSKESMRAPDGGCIGYVIRTGFNTSQGKLLRTILFGANRATENNAETFAFIAFLMVFAVAAASYVWVKGSEDPERNRYKLFLECALILTSIIPPDLPIELTLAVNTSLIQLTKLFVFCTEPFRIPFAGKVQICCFDKTGTLTTDNLMVEGIAGLAPHASKCVPIEEAQNSTIQVLACCHSLAVLDDGLVGDPLEKAALAAVDWTLTKSDSVIPKRGKLKPLRILQRYYFSSALKRMSVLAGYLLPFSNDVNYIGAVKGAPEIIQRMLKEVPSDYEKVYLEYARRGARVMALGIKDFGVMGGQRVRELKREEVECDLTFAGFVIISCPMKPDSKSVVKELVQSSHKVLMITGDSPLTACHVARELRFTTKKLVILTPPQEGRTEHWSWMTVDGDRSYELDASKPEKNIAMLLSTNDLCITGEGLQYLQQTHNQYMRRLLPQVTVCARFAPKQKEYIITTLKQLGYYTLMCGDGTNDVGALKHAHVGVSLLTSAPVKRKCTEEELQQINAAATAAAAAAQAQANQQLSPRERALRRRQEHINQTQARLQNAIRDMEEQTMVKLGDASIAAPFTSKLSSIMCVNHIIKQGRCTLVTTLQMFKILALNALIQAYCQSVLYIDGVKFSDTQATMQGIFVAACFLFITRSKPLKTLSKVAPLPNIFNLYTITTILTQFAVHFGALYYLTSEASALAPPRVGKVKLYIDMDNEEKTKYDPNIVSSTVYIICISLQVATIAVNYKVSAAWMFIFVSSFNLSLAQQGHPFMESLRANRMLMCAIGASAALVLFLTTGAVPGLTQFFEIVDFPTNFRVTLLTVLVVDIVGAFALDRICSFLFGETRRKSKVLNC</sequence>
<protein>
    <submittedName>
        <fullName evidence="19">Uncharacterized protein</fullName>
    </submittedName>
</protein>
<evidence type="ECO:0000256" key="4">
    <source>
        <dbReference type="ARBA" id="ARBA00022553"/>
    </source>
</evidence>
<dbReference type="PROSITE" id="PS00154">
    <property type="entry name" value="ATPASE_E1_E2"/>
    <property type="match status" value="1"/>
</dbReference>
<keyword evidence="3" id="KW-0813">Transport</keyword>
<dbReference type="PANTHER" id="PTHR45630:SF7">
    <property type="entry name" value="ENDOPLASMIC RETICULUM TRANSMEMBRANE HELIX TRANSLOCASE"/>
    <property type="match status" value="1"/>
</dbReference>
<keyword evidence="5 16" id="KW-0812">Transmembrane</keyword>
<dbReference type="PANTHER" id="PTHR45630">
    <property type="entry name" value="CATION-TRANSPORTING ATPASE-RELATED"/>
    <property type="match status" value="1"/>
</dbReference>
<dbReference type="PRINTS" id="PR00119">
    <property type="entry name" value="CATATPASE"/>
</dbReference>
<reference evidence="19" key="1">
    <citation type="journal article" date="2021" name="Mol. Ecol. Resour.">
        <title>Phylogenomic analyses of the genus Drosophila reveals genomic signals of climate adaptation.</title>
        <authorList>
            <person name="Li F."/>
            <person name="Rane R.V."/>
            <person name="Luria V."/>
            <person name="Xiong Z."/>
            <person name="Chen J."/>
            <person name="Li Z."/>
            <person name="Catullo R.A."/>
            <person name="Griffin P.C."/>
            <person name="Schiffer M."/>
            <person name="Pearce S."/>
            <person name="Lee S.F."/>
            <person name="McElroy K."/>
            <person name="Stocker A."/>
            <person name="Shirriffs J."/>
            <person name="Cockerell F."/>
            <person name="Coppin C."/>
            <person name="Sgro C.M."/>
            <person name="Karger A."/>
            <person name="Cain J.W."/>
            <person name="Weber J.A."/>
            <person name="Santpere G."/>
            <person name="Kirschner M.W."/>
            <person name="Hoffmann A.A."/>
            <person name="Oakeshott J.G."/>
            <person name="Zhang G."/>
        </authorList>
    </citation>
    <scope>NUCLEOTIDE SEQUENCE</scope>
    <source>
        <strain evidence="19">BGI-SZ-2011g</strain>
    </source>
</reference>
<feature type="transmembrane region" description="Helical" evidence="16">
    <location>
        <begin position="48"/>
        <end position="70"/>
    </location>
</feature>
<dbReference type="Gene3D" id="3.40.50.1000">
    <property type="entry name" value="HAD superfamily/HAD-like"/>
    <property type="match status" value="1"/>
</dbReference>
<dbReference type="SFLD" id="SFLDF00027">
    <property type="entry name" value="p-type_atpase"/>
    <property type="match status" value="1"/>
</dbReference>
<dbReference type="GO" id="GO:0019829">
    <property type="term" value="F:ATPase-coupled monoatomic cation transmembrane transporter activity"/>
    <property type="evidence" value="ECO:0007669"/>
    <property type="project" value="TreeGrafter"/>
</dbReference>
<feature type="coiled-coil region" evidence="14">
    <location>
        <begin position="936"/>
        <end position="963"/>
    </location>
</feature>
<dbReference type="InterPro" id="IPR059000">
    <property type="entry name" value="ATPase_P-type_domA"/>
</dbReference>
<evidence type="ECO:0000256" key="3">
    <source>
        <dbReference type="ARBA" id="ARBA00022448"/>
    </source>
</evidence>
<dbReference type="GO" id="GO:0015662">
    <property type="term" value="F:P-type ion transporter activity"/>
    <property type="evidence" value="ECO:0007669"/>
    <property type="project" value="TreeGrafter"/>
</dbReference>
<keyword evidence="12 16" id="KW-1133">Transmembrane helix</keyword>
<feature type="transmembrane region" description="Helical" evidence="16">
    <location>
        <begin position="1119"/>
        <end position="1138"/>
    </location>
</feature>
<feature type="region of interest" description="Disordered" evidence="15">
    <location>
        <begin position="1"/>
        <end position="26"/>
    </location>
</feature>
<dbReference type="GO" id="GO:0005789">
    <property type="term" value="C:endoplasmic reticulum membrane"/>
    <property type="evidence" value="ECO:0007669"/>
    <property type="project" value="UniProtKB-SubCell"/>
</dbReference>
<dbReference type="PROSITE" id="PS01229">
    <property type="entry name" value="COF_2"/>
    <property type="match status" value="1"/>
</dbReference>
<feature type="transmembrane region" description="Helical" evidence="16">
    <location>
        <begin position="108"/>
        <end position="137"/>
    </location>
</feature>
<dbReference type="InterPro" id="IPR036412">
    <property type="entry name" value="HAD-like_sf"/>
</dbReference>
<dbReference type="SUPFAM" id="SSF81660">
    <property type="entry name" value="Metal cation-transporting ATPase, ATP-binding domain N"/>
    <property type="match status" value="1"/>
</dbReference>
<dbReference type="Gene3D" id="3.40.1110.10">
    <property type="entry name" value="Calcium-transporting ATPase, cytoplasmic domain N"/>
    <property type="match status" value="1"/>
</dbReference>
<evidence type="ECO:0000256" key="9">
    <source>
        <dbReference type="ARBA" id="ARBA00022840"/>
    </source>
</evidence>
<keyword evidence="13 16" id="KW-0472">Membrane</keyword>
<feature type="domain" description="P-type ATPase A" evidence="17">
    <location>
        <begin position="312"/>
        <end position="436"/>
    </location>
</feature>
<dbReference type="InterPro" id="IPR044492">
    <property type="entry name" value="P_typ_ATPase_HD_dom"/>
</dbReference>
<dbReference type="InterPro" id="IPR006544">
    <property type="entry name" value="P-type_TPase_V"/>
</dbReference>
<dbReference type="AlphaFoldDB" id="A0AAD4K4L1"/>
<keyword evidence="6" id="KW-0479">Metal-binding</keyword>
<keyword evidence="4" id="KW-0597">Phosphoprotein</keyword>
<comment type="subcellular location">
    <subcellularLocation>
        <location evidence="1">Endoplasmic reticulum membrane</location>
        <topology evidence="1">Multi-pass membrane protein</topology>
    </subcellularLocation>
</comment>